<dbReference type="EMBL" id="GBXM01063204">
    <property type="protein sequence ID" value="JAH45373.1"/>
    <property type="molecule type" value="Transcribed_RNA"/>
</dbReference>
<accession>A0A0E9SXY0</accession>
<reference evidence="1" key="2">
    <citation type="journal article" date="2015" name="Fish Shellfish Immunol.">
        <title>Early steps in the European eel (Anguilla anguilla)-Vibrio vulnificus interaction in the gills: Role of the RtxA13 toxin.</title>
        <authorList>
            <person name="Callol A."/>
            <person name="Pajuelo D."/>
            <person name="Ebbesson L."/>
            <person name="Teles M."/>
            <person name="MacKenzie S."/>
            <person name="Amaro C."/>
        </authorList>
    </citation>
    <scope>NUCLEOTIDE SEQUENCE</scope>
</reference>
<proteinExistence type="predicted"/>
<organism evidence="1">
    <name type="scientific">Anguilla anguilla</name>
    <name type="common">European freshwater eel</name>
    <name type="synonym">Muraena anguilla</name>
    <dbReference type="NCBI Taxonomy" id="7936"/>
    <lineage>
        <taxon>Eukaryota</taxon>
        <taxon>Metazoa</taxon>
        <taxon>Chordata</taxon>
        <taxon>Craniata</taxon>
        <taxon>Vertebrata</taxon>
        <taxon>Euteleostomi</taxon>
        <taxon>Actinopterygii</taxon>
        <taxon>Neopterygii</taxon>
        <taxon>Teleostei</taxon>
        <taxon>Anguilliformes</taxon>
        <taxon>Anguillidae</taxon>
        <taxon>Anguilla</taxon>
    </lineage>
</organism>
<sequence length="46" mass="5304">MLQTWYFVNIYTCTLGQLKHPRINGINVQGKKLWLATLARKPTSIS</sequence>
<evidence type="ECO:0000313" key="1">
    <source>
        <dbReference type="EMBL" id="JAH45373.1"/>
    </source>
</evidence>
<reference evidence="1" key="1">
    <citation type="submission" date="2014-11" db="EMBL/GenBank/DDBJ databases">
        <authorList>
            <person name="Amaro Gonzalez C."/>
        </authorList>
    </citation>
    <scope>NUCLEOTIDE SEQUENCE</scope>
</reference>
<name>A0A0E9SXY0_ANGAN</name>
<protein>
    <submittedName>
        <fullName evidence="1">Uncharacterized protein</fullName>
    </submittedName>
</protein>
<dbReference type="AlphaFoldDB" id="A0A0E9SXY0"/>